<feature type="transmembrane region" description="Helical" evidence="2">
    <location>
        <begin position="82"/>
        <end position="108"/>
    </location>
</feature>
<organism evidence="3 4">
    <name type="scientific">Claviceps arundinis</name>
    <dbReference type="NCBI Taxonomy" id="1623583"/>
    <lineage>
        <taxon>Eukaryota</taxon>
        <taxon>Fungi</taxon>
        <taxon>Dikarya</taxon>
        <taxon>Ascomycota</taxon>
        <taxon>Pezizomycotina</taxon>
        <taxon>Sordariomycetes</taxon>
        <taxon>Hypocreomycetidae</taxon>
        <taxon>Hypocreales</taxon>
        <taxon>Clavicipitaceae</taxon>
        <taxon>Claviceps</taxon>
    </lineage>
</organism>
<evidence type="ECO:0000313" key="3">
    <source>
        <dbReference type="EMBL" id="KAG5954077.1"/>
    </source>
</evidence>
<name>A0ABQ7P7Y1_9HYPO</name>
<feature type="compositionally biased region" description="Low complexity" evidence="1">
    <location>
        <begin position="123"/>
        <end position="140"/>
    </location>
</feature>
<accession>A0ABQ7P7Y1</accession>
<feature type="compositionally biased region" description="Basic and acidic residues" evidence="1">
    <location>
        <begin position="149"/>
        <end position="158"/>
    </location>
</feature>
<evidence type="ECO:0000256" key="1">
    <source>
        <dbReference type="SAM" id="MobiDB-lite"/>
    </source>
</evidence>
<keyword evidence="2" id="KW-0472">Membrane</keyword>
<dbReference type="Proteomes" id="UP000742024">
    <property type="component" value="Unassembled WGS sequence"/>
</dbReference>
<evidence type="ECO:0000313" key="4">
    <source>
        <dbReference type="Proteomes" id="UP000742024"/>
    </source>
</evidence>
<proteinExistence type="predicted"/>
<feature type="region of interest" description="Disordered" evidence="1">
    <location>
        <begin position="1"/>
        <end position="47"/>
    </location>
</feature>
<feature type="compositionally biased region" description="Low complexity" evidence="1">
    <location>
        <begin position="16"/>
        <end position="40"/>
    </location>
</feature>
<reference evidence="3 4" key="1">
    <citation type="journal article" date="2020" name="bioRxiv">
        <title>Whole genome comparisons of ergot fungi reveals the divergence and evolution of species within the genus Claviceps are the result of varying mechanisms driving genome evolution and host range expansion.</title>
        <authorList>
            <person name="Wyka S.A."/>
            <person name="Mondo S.J."/>
            <person name="Liu M."/>
            <person name="Dettman J."/>
            <person name="Nalam V."/>
            <person name="Broders K.D."/>
        </authorList>
    </citation>
    <scope>NUCLEOTIDE SEQUENCE [LARGE SCALE GENOMIC DNA]</scope>
    <source>
        <strain evidence="3 4">LM583</strain>
    </source>
</reference>
<keyword evidence="4" id="KW-1185">Reference proteome</keyword>
<evidence type="ECO:0000256" key="2">
    <source>
        <dbReference type="SAM" id="Phobius"/>
    </source>
</evidence>
<sequence>MPVLQSRAQVRHQARQEAQSQSHQQPQPQPQQQQQPQPEAQSPPPQQTLAFLNRSPLPQTQPTFIAIPSTYNNLANSPSPGIVIGVILGTLIGTLLLLFLLCSALGFGPAARILSRPRAHAQSISNASNTTNTNLPSTRTGRTRRRSRNGREKHEVRTTKKRRRHLRPERSAAGRNPGPGTGPVPVVPPRVFRDDGTLDEVVVIEEHSPPPRRGRSSRGARR</sequence>
<comment type="caution">
    <text evidence="3">The sequence shown here is derived from an EMBL/GenBank/DDBJ whole genome shotgun (WGS) entry which is preliminary data.</text>
</comment>
<feature type="region of interest" description="Disordered" evidence="1">
    <location>
        <begin position="122"/>
        <end position="222"/>
    </location>
</feature>
<gene>
    <name evidence="3" type="ORF">E4U57_004877</name>
</gene>
<protein>
    <submittedName>
        <fullName evidence="3">Uncharacterized protein</fullName>
    </submittedName>
</protein>
<dbReference type="EMBL" id="SRPR01000372">
    <property type="protein sequence ID" value="KAG5954077.1"/>
    <property type="molecule type" value="Genomic_DNA"/>
</dbReference>
<keyword evidence="2" id="KW-1133">Transmembrane helix</keyword>
<keyword evidence="2" id="KW-0812">Transmembrane</keyword>
<feature type="compositionally biased region" description="Basic residues" evidence="1">
    <location>
        <begin position="210"/>
        <end position="222"/>
    </location>
</feature>